<proteinExistence type="inferred from homology"/>
<dbReference type="InterPro" id="IPR004104">
    <property type="entry name" value="Gfo/Idh/MocA-like_OxRdtase_C"/>
</dbReference>
<keyword evidence="2" id="KW-0560">Oxidoreductase</keyword>
<evidence type="ECO:0000256" key="2">
    <source>
        <dbReference type="ARBA" id="ARBA00023002"/>
    </source>
</evidence>
<dbReference type="OrthoDB" id="9774191at2"/>
<accession>A0A1I1WP43</accession>
<evidence type="ECO:0000259" key="4">
    <source>
        <dbReference type="Pfam" id="PF02894"/>
    </source>
</evidence>
<protein>
    <submittedName>
        <fullName evidence="5">Scyllo-inositol 2-dehydrogenase (NADP+)</fullName>
    </submittedName>
</protein>
<gene>
    <name evidence="5" type="ORF">SAMN05216204_15110</name>
</gene>
<dbReference type="SUPFAM" id="SSF51735">
    <property type="entry name" value="NAD(P)-binding Rossmann-fold domains"/>
    <property type="match status" value="1"/>
</dbReference>
<name>A0A1I1WP43_9BURK</name>
<dbReference type="Pfam" id="PF02894">
    <property type="entry name" value="GFO_IDH_MocA_C"/>
    <property type="match status" value="1"/>
</dbReference>
<dbReference type="EMBL" id="FOLD01000051">
    <property type="protein sequence ID" value="SFD96896.1"/>
    <property type="molecule type" value="Genomic_DNA"/>
</dbReference>
<feature type="domain" description="Gfo/Idh/MocA-like oxidoreductase C-terminal" evidence="4">
    <location>
        <begin position="139"/>
        <end position="348"/>
    </location>
</feature>
<dbReference type="PANTHER" id="PTHR43708:SF5">
    <property type="entry name" value="CONSERVED EXPRESSED OXIDOREDUCTASE (EUROFUNG)-RELATED"/>
    <property type="match status" value="1"/>
</dbReference>
<dbReference type="NCBIfam" id="NF008607">
    <property type="entry name" value="PRK11579.1"/>
    <property type="match status" value="1"/>
</dbReference>
<evidence type="ECO:0000313" key="5">
    <source>
        <dbReference type="EMBL" id="SFD96896.1"/>
    </source>
</evidence>
<dbReference type="AlphaFoldDB" id="A0A1I1WP43"/>
<dbReference type="RefSeq" id="WP_091877467.1">
    <property type="nucleotide sequence ID" value="NZ_FOLD01000051.1"/>
</dbReference>
<dbReference type="Proteomes" id="UP000198639">
    <property type="component" value="Unassembled WGS sequence"/>
</dbReference>
<evidence type="ECO:0000259" key="3">
    <source>
        <dbReference type="Pfam" id="PF01408"/>
    </source>
</evidence>
<dbReference type="PANTHER" id="PTHR43708">
    <property type="entry name" value="CONSERVED EXPRESSED OXIDOREDUCTASE (EUROFUNG)"/>
    <property type="match status" value="1"/>
</dbReference>
<dbReference type="Gene3D" id="3.40.50.720">
    <property type="entry name" value="NAD(P)-binding Rossmann-like Domain"/>
    <property type="match status" value="1"/>
</dbReference>
<dbReference type="GO" id="GO:0000166">
    <property type="term" value="F:nucleotide binding"/>
    <property type="evidence" value="ECO:0007669"/>
    <property type="project" value="InterPro"/>
</dbReference>
<reference evidence="6" key="1">
    <citation type="submission" date="2016-10" db="EMBL/GenBank/DDBJ databases">
        <authorList>
            <person name="Varghese N."/>
            <person name="Submissions S."/>
        </authorList>
    </citation>
    <scope>NUCLEOTIDE SEQUENCE [LARGE SCALE GENOMIC DNA]</scope>
    <source>
        <strain evidence="6">CGMCC 1.12041</strain>
    </source>
</reference>
<evidence type="ECO:0000256" key="1">
    <source>
        <dbReference type="ARBA" id="ARBA00010928"/>
    </source>
</evidence>
<dbReference type="STRING" id="1164594.SAMN05216204_15110"/>
<feature type="domain" description="Gfo/Idh/MocA-like oxidoreductase N-terminal" evidence="3">
    <location>
        <begin position="9"/>
        <end position="124"/>
    </location>
</feature>
<keyword evidence="6" id="KW-1185">Reference proteome</keyword>
<dbReference type="InterPro" id="IPR000683">
    <property type="entry name" value="Gfo/Idh/MocA-like_OxRdtase_N"/>
</dbReference>
<dbReference type="GO" id="GO:0016491">
    <property type="term" value="F:oxidoreductase activity"/>
    <property type="evidence" value="ECO:0007669"/>
    <property type="project" value="UniProtKB-KW"/>
</dbReference>
<evidence type="ECO:0000313" key="6">
    <source>
        <dbReference type="Proteomes" id="UP000198639"/>
    </source>
</evidence>
<dbReference type="InterPro" id="IPR051317">
    <property type="entry name" value="Gfo/Idh/MocA_oxidoreduct"/>
</dbReference>
<dbReference type="InterPro" id="IPR036291">
    <property type="entry name" value="NAD(P)-bd_dom_sf"/>
</dbReference>
<comment type="similarity">
    <text evidence="1">Belongs to the Gfo/Idh/MocA family.</text>
</comment>
<dbReference type="Gene3D" id="3.30.360.10">
    <property type="entry name" value="Dihydrodipicolinate Reductase, domain 2"/>
    <property type="match status" value="1"/>
</dbReference>
<sequence>MTQSTVPPLKVGLVGFGYASATFHAPLIAATPGLQLAAVSSSAPGRVHAAFPDAMLYATPEALYACDDIDLVVIATPNDTHFPLARAALEAGKHVVVDKPFVLDTSQARELIALADARSLRLSAFHNRRWDGDFMTLSQLLAEGTLGRIVHVESHFDRYRPQVQARWRESGAAGGGLWYDLGPHLVDQAVQLFGPPATIWLDMEQQRDGALTDDWFHAVLGYGTMRVVLHASALTAIPAPRFTVHGTQGSYVKHGLDMQETALRAGAALADGWSADTSDGVLALHTAQGVVEQAHATLPGAYTQYYAQMRDAILHGAPVPVTAESAHDVLALIEAGIASAREARVVQLRGQV</sequence>
<organism evidence="5 6">
    <name type="scientific">Massilia yuzhufengensis</name>
    <dbReference type="NCBI Taxonomy" id="1164594"/>
    <lineage>
        <taxon>Bacteria</taxon>
        <taxon>Pseudomonadati</taxon>
        <taxon>Pseudomonadota</taxon>
        <taxon>Betaproteobacteria</taxon>
        <taxon>Burkholderiales</taxon>
        <taxon>Oxalobacteraceae</taxon>
        <taxon>Telluria group</taxon>
        <taxon>Massilia</taxon>
    </lineage>
</organism>
<dbReference type="Pfam" id="PF01408">
    <property type="entry name" value="GFO_IDH_MocA"/>
    <property type="match status" value="1"/>
</dbReference>